<feature type="domain" description="Mechanosensitive ion channel MscS" evidence="9">
    <location>
        <begin position="619"/>
        <end position="684"/>
    </location>
</feature>
<feature type="transmembrane region" description="Helical" evidence="7">
    <location>
        <begin position="524"/>
        <end position="549"/>
    </location>
</feature>
<evidence type="ECO:0000259" key="10">
    <source>
        <dbReference type="Pfam" id="PF12607"/>
    </source>
</evidence>
<dbReference type="PANTHER" id="PTHR30347">
    <property type="entry name" value="POTASSIUM CHANNEL RELATED"/>
    <property type="match status" value="1"/>
</dbReference>
<evidence type="ECO:0000256" key="8">
    <source>
        <dbReference type="SAM" id="SignalP"/>
    </source>
</evidence>
<comment type="caution">
    <text evidence="13">The sequence shown here is derived from an EMBL/GenBank/DDBJ whole genome shotgun (WGS) entry which is preliminary data.</text>
</comment>
<gene>
    <name evidence="13" type="ORF">CJD50_03440</name>
</gene>
<name>A0A2A2MHF5_9GAMM</name>
<dbReference type="Gene3D" id="3.30.70.100">
    <property type="match status" value="1"/>
</dbReference>
<dbReference type="SUPFAM" id="SSF50182">
    <property type="entry name" value="Sm-like ribonucleoproteins"/>
    <property type="match status" value="1"/>
</dbReference>
<evidence type="ECO:0000313" key="13">
    <source>
        <dbReference type="EMBL" id="PAV98536.1"/>
    </source>
</evidence>
<keyword evidence="5 7" id="KW-1133">Transmembrane helix</keyword>
<evidence type="ECO:0000313" key="14">
    <source>
        <dbReference type="Proteomes" id="UP000218796"/>
    </source>
</evidence>
<feature type="domain" description="Mechanosensitive ion channel transmembrane helices 2/3" evidence="12">
    <location>
        <begin position="576"/>
        <end position="617"/>
    </location>
</feature>
<protein>
    <submittedName>
        <fullName evidence="13">DUF3772 domain-containing protein</fullName>
    </submittedName>
</protein>
<feature type="transmembrane region" description="Helical" evidence="7">
    <location>
        <begin position="431"/>
        <end position="455"/>
    </location>
</feature>
<keyword evidence="4 7" id="KW-0812">Transmembrane</keyword>
<proteinExistence type="inferred from homology"/>
<dbReference type="InterPro" id="IPR006685">
    <property type="entry name" value="MscS_channel_2nd"/>
</dbReference>
<keyword evidence="8" id="KW-0732">Signal</keyword>
<keyword evidence="14" id="KW-1185">Reference proteome</keyword>
<dbReference type="InterPro" id="IPR049278">
    <property type="entry name" value="MS_channel_C"/>
</dbReference>
<feature type="transmembrane region" description="Helical" evidence="7">
    <location>
        <begin position="323"/>
        <end position="340"/>
    </location>
</feature>
<dbReference type="PANTHER" id="PTHR30347:SF9">
    <property type="entry name" value="MINICONDUCTANCE MECHANOSENSITIVE CHANNEL MSCM"/>
    <property type="match status" value="1"/>
</dbReference>
<feature type="transmembrane region" description="Helical" evidence="7">
    <location>
        <begin position="395"/>
        <end position="425"/>
    </location>
</feature>
<dbReference type="InterPro" id="IPR010920">
    <property type="entry name" value="LSM_dom_sf"/>
</dbReference>
<evidence type="ECO:0000256" key="6">
    <source>
        <dbReference type="ARBA" id="ARBA00023136"/>
    </source>
</evidence>
<reference evidence="13 14" key="1">
    <citation type="submission" date="2017-08" db="EMBL/GenBank/DDBJ databases">
        <title>Draft Genome Sequence of Hafnia alvei CITHA-6 Isolated from Raw Bovine Milk.</title>
        <authorList>
            <person name="Culligan E.P."/>
            <person name="Mcsweeney A."/>
            <person name="O'Doherty C."/>
            <person name="Gleeson E."/>
            <person name="O'Riordan D."/>
            <person name="Sleator R.D."/>
        </authorList>
    </citation>
    <scope>NUCLEOTIDE SEQUENCE [LARGE SCALE GENOMIC DNA]</scope>
    <source>
        <strain evidence="13 14">CITHA-6</strain>
    </source>
</reference>
<dbReference type="Pfam" id="PF21082">
    <property type="entry name" value="MS_channel_3rd"/>
    <property type="match status" value="1"/>
</dbReference>
<feature type="domain" description="DUF3772" evidence="10">
    <location>
        <begin position="127"/>
        <end position="187"/>
    </location>
</feature>
<evidence type="ECO:0000259" key="12">
    <source>
        <dbReference type="Pfam" id="PF21088"/>
    </source>
</evidence>
<evidence type="ECO:0000259" key="9">
    <source>
        <dbReference type="Pfam" id="PF00924"/>
    </source>
</evidence>
<dbReference type="Proteomes" id="UP000218796">
    <property type="component" value="Unassembled WGS sequence"/>
</dbReference>
<keyword evidence="3" id="KW-1003">Cell membrane</keyword>
<dbReference type="Gene3D" id="2.30.30.60">
    <property type="match status" value="1"/>
</dbReference>
<dbReference type="SUPFAM" id="SSF82861">
    <property type="entry name" value="Mechanosensitive channel protein MscS (YggB), transmembrane region"/>
    <property type="match status" value="1"/>
</dbReference>
<dbReference type="InterPro" id="IPR049142">
    <property type="entry name" value="MS_channel_1st"/>
</dbReference>
<comment type="similarity">
    <text evidence="2">Belongs to the MscS (TC 1.A.23) family.</text>
</comment>
<dbReference type="Pfam" id="PF00924">
    <property type="entry name" value="MS_channel_2nd"/>
    <property type="match status" value="1"/>
</dbReference>
<feature type="chain" id="PRO_5013353622" evidence="8">
    <location>
        <begin position="24"/>
        <end position="795"/>
    </location>
</feature>
<feature type="transmembrane region" description="Helical" evidence="7">
    <location>
        <begin position="244"/>
        <end position="269"/>
    </location>
</feature>
<dbReference type="InterPro" id="IPR011066">
    <property type="entry name" value="MscS_channel_C_sf"/>
</dbReference>
<evidence type="ECO:0000256" key="2">
    <source>
        <dbReference type="ARBA" id="ARBA00008017"/>
    </source>
</evidence>
<organism evidence="13 14">
    <name type="scientific">Hafnia paralvei</name>
    <dbReference type="NCBI Taxonomy" id="546367"/>
    <lineage>
        <taxon>Bacteria</taxon>
        <taxon>Pseudomonadati</taxon>
        <taxon>Pseudomonadota</taxon>
        <taxon>Gammaproteobacteria</taxon>
        <taxon>Enterobacterales</taxon>
        <taxon>Hafniaceae</taxon>
        <taxon>Hafnia</taxon>
    </lineage>
</organism>
<evidence type="ECO:0000256" key="5">
    <source>
        <dbReference type="ARBA" id="ARBA00022989"/>
    </source>
</evidence>
<evidence type="ECO:0000256" key="1">
    <source>
        <dbReference type="ARBA" id="ARBA00004651"/>
    </source>
</evidence>
<sequence length="795" mass="86550">MLKMLKISTVLSLLLMFPIISIAANSTVPQATTATQSDSGFLQKKLDAIKQQVANSQNEKTLSLLNTETLQLVEEAQTKLAELTPQITQIQAQLDVLGPPAPNETAEVTQQRKTLNRAKTLLDKQIDQADAVKTNATNLSTQINNLRRSALKSQIALNSGSVLGQNFWLPLISSQNHDLAKFSNFQQQIVDAWDDAWSPDWNTGSAFYLLLALAFGIGSQVILDKPLSAMMQRWLPEGRLRRSVLAFSTTLLTALCLGIGAHFLCYIFIRQPDTAPELLEFTQTLVRLTVFSSLIAGLGKALLSNRHPSWRLPNISDTAAKKLAPFPPLIASTIFVFSILEQLNNLVGSSIAATVFCSGLLALFVALIAITMSVRVTHLRHANAANNEQTVVRSALAGFIHLAISATSFSIIISLLTGYILLARFLTYELIWVWLVLASLYLLIHLMTDLCDSIFMPNSRSGKILKSTLSLSDRHLSLASTLLSAIGKTMLVLLAVVALLSGTYGTTTPMALLQKVVEIWGGKGLGGFTIIPAHALNAVLCLVIGWYILRSARRWLDNDFLPKTMMDRGMRASLVTLFTNVGYVLIILLTLSTLGIEWNRLAWIVSALSVGIGFGLQEIVKNFISGLILLTERPVKVGDLISISGVEGDIRRINVRATEIQLSDRSTVIVPNSQLISQNVRNATMGNAQGVVTIALTFPLDIDPEQTRTLLLDAYLQHAAIQSAPAPSVSFKELGPNGIVLSVTGYVASPRVVSGTKSDLLYEILKRLRAAGISLSQSQTMVIERVPAANKEVSE</sequence>
<evidence type="ECO:0000256" key="7">
    <source>
        <dbReference type="SAM" id="Phobius"/>
    </source>
</evidence>
<dbReference type="Pfam" id="PF12607">
    <property type="entry name" value="DUF3772"/>
    <property type="match status" value="1"/>
</dbReference>
<dbReference type="OrthoDB" id="9799209at2"/>
<feature type="transmembrane region" description="Helical" evidence="7">
    <location>
        <begin position="206"/>
        <end position="223"/>
    </location>
</feature>
<dbReference type="InterPro" id="IPR052702">
    <property type="entry name" value="MscS-like_channel"/>
</dbReference>
<feature type="domain" description="Mechanosensitive ion channel MscS C-terminal" evidence="11">
    <location>
        <begin position="694"/>
        <end position="774"/>
    </location>
</feature>
<dbReference type="GO" id="GO:0008381">
    <property type="term" value="F:mechanosensitive monoatomic ion channel activity"/>
    <property type="evidence" value="ECO:0007669"/>
    <property type="project" value="UniProtKB-ARBA"/>
</dbReference>
<keyword evidence="6 7" id="KW-0472">Membrane</keyword>
<dbReference type="InterPro" id="IPR011014">
    <property type="entry name" value="MscS_channel_TM-2"/>
</dbReference>
<comment type="subcellular location">
    <subcellularLocation>
        <location evidence="1">Cell membrane</location>
        <topology evidence="1">Multi-pass membrane protein</topology>
    </subcellularLocation>
</comment>
<dbReference type="SUPFAM" id="SSF82689">
    <property type="entry name" value="Mechanosensitive channel protein MscS (YggB), C-terminal domain"/>
    <property type="match status" value="1"/>
</dbReference>
<dbReference type="InterPro" id="IPR023408">
    <property type="entry name" value="MscS_beta-dom_sf"/>
</dbReference>
<feature type="transmembrane region" description="Helical" evidence="7">
    <location>
        <begin position="476"/>
        <end position="504"/>
    </location>
</feature>
<evidence type="ECO:0000256" key="3">
    <source>
        <dbReference type="ARBA" id="ARBA00022475"/>
    </source>
</evidence>
<feature type="transmembrane region" description="Helical" evidence="7">
    <location>
        <begin position="281"/>
        <end position="303"/>
    </location>
</feature>
<evidence type="ECO:0000259" key="11">
    <source>
        <dbReference type="Pfam" id="PF21082"/>
    </source>
</evidence>
<dbReference type="EMBL" id="NQMS01000001">
    <property type="protein sequence ID" value="PAV98536.1"/>
    <property type="molecule type" value="Genomic_DNA"/>
</dbReference>
<dbReference type="Gene3D" id="1.10.287.1260">
    <property type="match status" value="1"/>
</dbReference>
<feature type="transmembrane region" description="Helical" evidence="7">
    <location>
        <begin position="346"/>
        <end position="374"/>
    </location>
</feature>
<feature type="transmembrane region" description="Helical" evidence="7">
    <location>
        <begin position="570"/>
        <end position="589"/>
    </location>
</feature>
<dbReference type="InterPro" id="IPR022249">
    <property type="entry name" value="DUF3772"/>
</dbReference>
<dbReference type="RefSeq" id="WP_039188725.1">
    <property type="nucleotide sequence ID" value="NZ_CAUFSP010000003.1"/>
</dbReference>
<dbReference type="Pfam" id="PF21088">
    <property type="entry name" value="MS_channel_1st"/>
    <property type="match status" value="1"/>
</dbReference>
<dbReference type="AlphaFoldDB" id="A0A2A2MHF5"/>
<feature type="signal peptide" evidence="8">
    <location>
        <begin position="1"/>
        <end position="23"/>
    </location>
</feature>
<dbReference type="GO" id="GO:0005886">
    <property type="term" value="C:plasma membrane"/>
    <property type="evidence" value="ECO:0007669"/>
    <property type="project" value="UniProtKB-SubCell"/>
</dbReference>
<evidence type="ECO:0000256" key="4">
    <source>
        <dbReference type="ARBA" id="ARBA00022692"/>
    </source>
</evidence>
<accession>A0A2A2MHF5</accession>
<dbReference type="KEGG" id="hpar:AL518_16970"/>